<evidence type="ECO:0000256" key="1">
    <source>
        <dbReference type="ARBA" id="ARBA00004448"/>
    </source>
</evidence>
<proteinExistence type="inferred from homology"/>
<sequence length="290" mass="31545">MPKSNIARESEVPAGISLVAGGFSGVVARFFVAPMDVIKIRLQLQTDTTKYRGITKTVSSICRHEGLTAFWKGNIPAEIMYLVYGSSQFAFYSLLNAYSTRLQESYHLNIPGPVQSLFVGSVAGCAATCASYPFDLLRTRLINNEKRKFASLYEEIRHIVTTGGLRGFFGGGALSVASVALTTGLAFSGYTFLRDQNSEESNGLSSGFIAGAVSKILVYPLDLLKRRRQISTSTSAWKMAKIILASEGPVGLYHGLVPSVLKSAPTTMLSLYCYEWATNRLMTTVNTMNA</sequence>
<dbReference type="InterPro" id="IPR018108">
    <property type="entry name" value="MCP_transmembrane"/>
</dbReference>
<evidence type="ECO:0000256" key="6">
    <source>
        <dbReference type="ARBA" id="ARBA00022989"/>
    </source>
</evidence>
<dbReference type="OrthoDB" id="18574at2759"/>
<evidence type="ECO:0000256" key="9">
    <source>
        <dbReference type="PROSITE-ProRule" id="PRU00282"/>
    </source>
</evidence>
<dbReference type="EMBL" id="CP064812">
    <property type="protein sequence ID" value="QPG73505.1"/>
    <property type="molecule type" value="Genomic_DNA"/>
</dbReference>
<dbReference type="InterPro" id="IPR002067">
    <property type="entry name" value="MCP"/>
</dbReference>
<keyword evidence="6 11" id="KW-1133">Transmembrane helix</keyword>
<dbReference type="InterPro" id="IPR023395">
    <property type="entry name" value="MCP_dom_sf"/>
</dbReference>
<evidence type="ECO:0008006" key="14">
    <source>
        <dbReference type="Google" id="ProtNLM"/>
    </source>
</evidence>
<evidence type="ECO:0000256" key="10">
    <source>
        <dbReference type="RuleBase" id="RU000488"/>
    </source>
</evidence>
<evidence type="ECO:0000256" key="11">
    <source>
        <dbReference type="SAM" id="Phobius"/>
    </source>
</evidence>
<dbReference type="SUPFAM" id="SSF103506">
    <property type="entry name" value="Mitochondrial carrier"/>
    <property type="match status" value="1"/>
</dbReference>
<dbReference type="GO" id="GO:0055085">
    <property type="term" value="P:transmembrane transport"/>
    <property type="evidence" value="ECO:0007669"/>
    <property type="project" value="InterPro"/>
</dbReference>
<feature type="repeat" description="Solcar" evidence="9">
    <location>
        <begin position="12"/>
        <end position="98"/>
    </location>
</feature>
<dbReference type="RefSeq" id="XP_038777070.1">
    <property type="nucleotide sequence ID" value="XM_038921142.1"/>
</dbReference>
<dbReference type="GeneID" id="62194217"/>
<evidence type="ECO:0000313" key="12">
    <source>
        <dbReference type="EMBL" id="QPG73505.1"/>
    </source>
</evidence>
<comment type="subcellular location">
    <subcellularLocation>
        <location evidence="1">Mitochondrion inner membrane</location>
        <topology evidence="1">Multi-pass membrane protein</topology>
    </subcellularLocation>
</comment>
<reference evidence="12" key="1">
    <citation type="submission" date="2020-10" db="EMBL/GenBank/DDBJ databases">
        <authorList>
            <person name="Roach M.J.R."/>
        </authorList>
    </citation>
    <scope>NUCLEOTIDE SEQUENCE</scope>
    <source>
        <strain evidence="12">CBS 1945</strain>
    </source>
</reference>
<dbReference type="Proteomes" id="UP000662931">
    <property type="component" value="Chromosome 1"/>
</dbReference>
<gene>
    <name evidence="12" type="ORF">FOA43_000816</name>
</gene>
<comment type="similarity">
    <text evidence="10">Belongs to the mitochondrial carrier (TC 2.A.29) family.</text>
</comment>
<evidence type="ECO:0000256" key="3">
    <source>
        <dbReference type="ARBA" id="ARBA00022692"/>
    </source>
</evidence>
<feature type="repeat" description="Solcar" evidence="9">
    <location>
        <begin position="111"/>
        <end position="196"/>
    </location>
</feature>
<name>A0A875RZN5_EENNA</name>
<feature type="repeat" description="Solcar" evidence="9">
    <location>
        <begin position="198"/>
        <end position="280"/>
    </location>
</feature>
<accession>A0A875RZN5</accession>
<dbReference type="Gene3D" id="1.50.40.10">
    <property type="entry name" value="Mitochondrial carrier domain"/>
    <property type="match status" value="1"/>
</dbReference>
<keyword evidence="13" id="KW-1185">Reference proteome</keyword>
<keyword evidence="2 10" id="KW-0813">Transport</keyword>
<dbReference type="Pfam" id="PF00153">
    <property type="entry name" value="Mito_carr"/>
    <property type="match status" value="3"/>
</dbReference>
<feature type="transmembrane region" description="Helical" evidence="11">
    <location>
        <begin position="204"/>
        <end position="221"/>
    </location>
</feature>
<evidence type="ECO:0000313" key="13">
    <source>
        <dbReference type="Proteomes" id="UP000662931"/>
    </source>
</evidence>
<evidence type="ECO:0000256" key="8">
    <source>
        <dbReference type="ARBA" id="ARBA00023136"/>
    </source>
</evidence>
<evidence type="ECO:0000256" key="4">
    <source>
        <dbReference type="ARBA" id="ARBA00022737"/>
    </source>
</evidence>
<dbReference type="PROSITE" id="PS50920">
    <property type="entry name" value="SOLCAR"/>
    <property type="match status" value="3"/>
</dbReference>
<dbReference type="GO" id="GO:0005743">
    <property type="term" value="C:mitochondrial inner membrane"/>
    <property type="evidence" value="ECO:0007669"/>
    <property type="project" value="UniProtKB-SubCell"/>
</dbReference>
<feature type="transmembrane region" description="Helical" evidence="11">
    <location>
        <begin position="167"/>
        <end position="192"/>
    </location>
</feature>
<evidence type="ECO:0000256" key="5">
    <source>
        <dbReference type="ARBA" id="ARBA00022792"/>
    </source>
</evidence>
<keyword evidence="7" id="KW-0496">Mitochondrion</keyword>
<keyword evidence="3 9" id="KW-0812">Transmembrane</keyword>
<dbReference type="PANTHER" id="PTHR24089">
    <property type="entry name" value="SOLUTE CARRIER FAMILY 25"/>
    <property type="match status" value="1"/>
</dbReference>
<evidence type="ECO:0000256" key="7">
    <source>
        <dbReference type="ARBA" id="ARBA00023128"/>
    </source>
</evidence>
<keyword evidence="5" id="KW-0999">Mitochondrion inner membrane</keyword>
<keyword evidence="8 9" id="KW-0472">Membrane</keyword>
<dbReference type="KEGG" id="bnn:FOA43_000816"/>
<protein>
    <recommendedName>
        <fullName evidence="14">Mitochondrial thiamine pyrophosphate carrier 1</fullName>
    </recommendedName>
</protein>
<feature type="transmembrane region" description="Helical" evidence="11">
    <location>
        <begin position="12"/>
        <end position="32"/>
    </location>
</feature>
<evidence type="ECO:0000256" key="2">
    <source>
        <dbReference type="ARBA" id="ARBA00022448"/>
    </source>
</evidence>
<dbReference type="AlphaFoldDB" id="A0A875RZN5"/>
<dbReference type="PRINTS" id="PR00926">
    <property type="entry name" value="MITOCARRIER"/>
</dbReference>
<organism evidence="12 13">
    <name type="scientific">Eeniella nana</name>
    <name type="common">Yeast</name>
    <name type="synonym">Brettanomyces nanus</name>
    <dbReference type="NCBI Taxonomy" id="13502"/>
    <lineage>
        <taxon>Eukaryota</taxon>
        <taxon>Fungi</taxon>
        <taxon>Dikarya</taxon>
        <taxon>Ascomycota</taxon>
        <taxon>Saccharomycotina</taxon>
        <taxon>Pichiomycetes</taxon>
        <taxon>Pichiales</taxon>
        <taxon>Pichiaceae</taxon>
        <taxon>Brettanomyces</taxon>
    </lineage>
</organism>
<keyword evidence="4" id="KW-0677">Repeat</keyword>